<dbReference type="InterPro" id="IPR010987">
    <property type="entry name" value="Glutathione-S-Trfase_C-like"/>
</dbReference>
<dbReference type="AlphaFoldDB" id="X5MM55"/>
<dbReference type="InterPro" id="IPR040079">
    <property type="entry name" value="Glutathione_S-Trfase"/>
</dbReference>
<dbReference type="InterPro" id="IPR036249">
    <property type="entry name" value="Thioredoxin-like_sf"/>
</dbReference>
<dbReference type="SUPFAM" id="SSF47616">
    <property type="entry name" value="GST C-terminal domain-like"/>
    <property type="match status" value="1"/>
</dbReference>
<dbReference type="PANTHER" id="PTHR12289:SF41">
    <property type="entry name" value="FAILED AXON CONNECTIONS-RELATED"/>
    <property type="match status" value="1"/>
</dbReference>
<keyword evidence="3" id="KW-1185">Reference proteome</keyword>
<dbReference type="SFLD" id="SFLDG01180">
    <property type="entry name" value="SUF1"/>
    <property type="match status" value="1"/>
</dbReference>
<dbReference type="OrthoDB" id="7664269at2"/>
<dbReference type="Pfam" id="PF17171">
    <property type="entry name" value="GST_C_6"/>
    <property type="match status" value="1"/>
</dbReference>
<protein>
    <submittedName>
        <fullName evidence="2">Protein C6orf168</fullName>
    </submittedName>
</protein>
<dbReference type="KEGG" id="pect:BN1012_Phect1867"/>
<dbReference type="SUPFAM" id="SSF52833">
    <property type="entry name" value="Thioredoxin-like"/>
    <property type="match status" value="1"/>
</dbReference>
<gene>
    <name evidence="2" type="ORF">BN1012_Phect1867</name>
</gene>
<dbReference type="SFLD" id="SFLDS00019">
    <property type="entry name" value="Glutathione_Transferase_(cytos"/>
    <property type="match status" value="1"/>
</dbReference>
<reference evidence="2 3" key="1">
    <citation type="journal article" date="2014" name="Front. Genet.">
        <title>Genome and metabolic network of "Candidatus Phaeomarinobacter ectocarpi" Ec32, a new candidate genus of Alphaproteobacteria frequently associated with brown algae.</title>
        <authorList>
            <person name="Dittami S.M."/>
            <person name="Barbeyron T."/>
            <person name="Boyen C."/>
            <person name="Cambefort J."/>
            <person name="Collet G."/>
            <person name="Delage L."/>
            <person name="Gobet A."/>
            <person name="Groisillier A."/>
            <person name="Leblanc C."/>
            <person name="Michel G."/>
            <person name="Scornet D."/>
            <person name="Siegel A."/>
            <person name="Tapia J.E."/>
            <person name="Tonon T."/>
        </authorList>
    </citation>
    <scope>NUCLEOTIDE SEQUENCE [LARGE SCALE GENOMIC DNA]</scope>
    <source>
        <strain evidence="2 3">Ec32</strain>
    </source>
</reference>
<dbReference type="CDD" id="cd03193">
    <property type="entry name" value="GST_C_Metaxin"/>
    <property type="match status" value="1"/>
</dbReference>
<evidence type="ECO:0000259" key="1">
    <source>
        <dbReference type="PROSITE" id="PS50405"/>
    </source>
</evidence>
<dbReference type="Proteomes" id="UP000032160">
    <property type="component" value="Chromosome I"/>
</dbReference>
<evidence type="ECO:0000313" key="3">
    <source>
        <dbReference type="Proteomes" id="UP000032160"/>
    </source>
</evidence>
<dbReference type="PROSITE" id="PS50405">
    <property type="entry name" value="GST_CTER"/>
    <property type="match status" value="1"/>
</dbReference>
<dbReference type="InterPro" id="IPR012336">
    <property type="entry name" value="Thioredoxin-like_fold"/>
</dbReference>
<organism evidence="2 3">
    <name type="scientific">Candidatus Phaeomarinibacter ectocarpi</name>
    <dbReference type="NCBI Taxonomy" id="1458461"/>
    <lineage>
        <taxon>Bacteria</taxon>
        <taxon>Pseudomonadati</taxon>
        <taxon>Pseudomonadota</taxon>
        <taxon>Alphaproteobacteria</taxon>
        <taxon>Hyphomicrobiales</taxon>
        <taxon>Parvibaculaceae</taxon>
        <taxon>Candidatus Phaeomarinibacter</taxon>
    </lineage>
</organism>
<dbReference type="InterPro" id="IPR033468">
    <property type="entry name" value="Metaxin_GST"/>
</dbReference>
<dbReference type="STRING" id="1458461.BN1012_Phect1867"/>
<dbReference type="Pfam" id="PF17172">
    <property type="entry name" value="GST_N_4"/>
    <property type="match status" value="1"/>
</dbReference>
<dbReference type="SFLD" id="SFLDG01200">
    <property type="entry name" value="SUF1.1"/>
    <property type="match status" value="1"/>
</dbReference>
<dbReference type="RefSeq" id="WP_043948211.1">
    <property type="nucleotide sequence ID" value="NZ_HG966617.1"/>
</dbReference>
<accession>X5MM55</accession>
<sequence>MSTPQLDVYGFPAADPKATSASPFTTKIECLLRLAGLPYRMHVVTNPGKTPRGKLPYLEDGTMTVSDSEHIVAHLKAARGVDLDVSLTPLERAQSHALQRMIEERLYWIIVYSRWIDPANDGAVYEQFFGSLPPVLRGLIYRSALKTTKAALHHQGLGRHTADEIYAFAARDLEAISQTLGDKPFLFGDAPTLADVVAFASLTNMLRPDFKTALRGLVEVRPNLVAYETRMGALYEDGASIRSSSQ</sequence>
<feature type="domain" description="GST C-terminal" evidence="1">
    <location>
        <begin position="88"/>
        <end position="246"/>
    </location>
</feature>
<proteinExistence type="predicted"/>
<dbReference type="PANTHER" id="PTHR12289">
    <property type="entry name" value="METAXIN RELATED"/>
    <property type="match status" value="1"/>
</dbReference>
<dbReference type="Gene3D" id="3.40.30.10">
    <property type="entry name" value="Glutaredoxin"/>
    <property type="match status" value="1"/>
</dbReference>
<dbReference type="InterPro" id="IPR036282">
    <property type="entry name" value="Glutathione-S-Trfase_C_sf"/>
</dbReference>
<dbReference type="EMBL" id="HG966617">
    <property type="protein sequence ID" value="CDO60080.1"/>
    <property type="molecule type" value="Genomic_DNA"/>
</dbReference>
<name>X5MM55_9HYPH</name>
<dbReference type="InterPro" id="IPR050931">
    <property type="entry name" value="Mito_Protein_Transport_Metaxin"/>
</dbReference>
<dbReference type="Gene3D" id="1.20.1050.10">
    <property type="match status" value="1"/>
</dbReference>
<dbReference type="HOGENOM" id="CLU_044137_1_2_5"/>
<dbReference type="InterPro" id="IPR026928">
    <property type="entry name" value="FAX/IsoI-like"/>
</dbReference>
<evidence type="ECO:0000313" key="2">
    <source>
        <dbReference type="EMBL" id="CDO60080.1"/>
    </source>
</evidence>